<sequence length="389" mass="43578">MANTNRVSNDQLEELLEFLSEHPTLAKGVGLGARSKEAVDKQWDSLATKLNSYGSGSSKSGQRWKKSAVVKQLLPILVISSINYPAQRIDMLGAQTMRSVGGQAMPPVLKEEGTDSPGMTLAAIGVSNKLPDFWVDMPRLWFAQFEAVMAPQKQGEEAKFNMVIAKLGRDSIQQVSDLLTSPPAENKYTALKERLLQVYEESAERQFQKLVSELELGAQKPTHLLRRMKELGRPAQVSDQTLKSLWLSRMPSSVRAVIAVCQDQSLDSLAAIADKIVENSRSYEMATVDNSIAQVSPEPLAGLVNQMNKLALEVASLRSEVQSSRRLRSRNRPKYRSRSRSLKRRAPEDPGWLCRFHYRFKSKATRCEQPCNWKGSDRFRSWGVSGRAR</sequence>
<accession>A0A8J9UAZ6</accession>
<dbReference type="InterPro" id="IPR055469">
    <property type="entry name" value="DUF7041"/>
</dbReference>
<dbReference type="AlphaFoldDB" id="A0A8J9UAZ6"/>
<keyword evidence="4" id="KW-1185">Reference proteome</keyword>
<dbReference type="Proteomes" id="UP000838878">
    <property type="component" value="Chromosome 11"/>
</dbReference>
<dbReference type="PANTHER" id="PTHR33327:SF3">
    <property type="entry name" value="RNA-DIRECTED DNA POLYMERASE"/>
    <property type="match status" value="1"/>
</dbReference>
<dbReference type="Pfam" id="PF23055">
    <property type="entry name" value="DUF7041"/>
    <property type="match status" value="1"/>
</dbReference>
<dbReference type="PANTHER" id="PTHR33327">
    <property type="entry name" value="ENDONUCLEASE"/>
    <property type="match status" value="1"/>
</dbReference>
<evidence type="ECO:0000313" key="3">
    <source>
        <dbReference type="EMBL" id="CAH0717081.1"/>
    </source>
</evidence>
<name>A0A8J9UAZ6_9NEOP</name>
<evidence type="ECO:0000256" key="1">
    <source>
        <dbReference type="SAM" id="MobiDB-lite"/>
    </source>
</evidence>
<feature type="domain" description="DUF7041" evidence="2">
    <location>
        <begin position="130"/>
        <end position="211"/>
    </location>
</feature>
<evidence type="ECO:0000259" key="2">
    <source>
        <dbReference type="Pfam" id="PF23055"/>
    </source>
</evidence>
<dbReference type="EMBL" id="OV170231">
    <property type="protein sequence ID" value="CAH0717081.1"/>
    <property type="molecule type" value="Genomic_DNA"/>
</dbReference>
<feature type="compositionally biased region" description="Basic residues" evidence="1">
    <location>
        <begin position="325"/>
        <end position="343"/>
    </location>
</feature>
<feature type="region of interest" description="Disordered" evidence="1">
    <location>
        <begin position="323"/>
        <end position="343"/>
    </location>
</feature>
<evidence type="ECO:0000313" key="4">
    <source>
        <dbReference type="Proteomes" id="UP000838878"/>
    </source>
</evidence>
<proteinExistence type="predicted"/>
<feature type="non-terminal residue" evidence="3">
    <location>
        <position position="389"/>
    </location>
</feature>
<gene>
    <name evidence="3" type="ORF">BINO364_LOCUS3723</name>
</gene>
<protein>
    <recommendedName>
        <fullName evidence="2">DUF7041 domain-containing protein</fullName>
    </recommendedName>
</protein>
<organism evidence="3 4">
    <name type="scientific">Brenthis ino</name>
    <name type="common">lesser marbled fritillary</name>
    <dbReference type="NCBI Taxonomy" id="405034"/>
    <lineage>
        <taxon>Eukaryota</taxon>
        <taxon>Metazoa</taxon>
        <taxon>Ecdysozoa</taxon>
        <taxon>Arthropoda</taxon>
        <taxon>Hexapoda</taxon>
        <taxon>Insecta</taxon>
        <taxon>Pterygota</taxon>
        <taxon>Neoptera</taxon>
        <taxon>Endopterygota</taxon>
        <taxon>Lepidoptera</taxon>
        <taxon>Glossata</taxon>
        <taxon>Ditrysia</taxon>
        <taxon>Papilionoidea</taxon>
        <taxon>Nymphalidae</taxon>
        <taxon>Heliconiinae</taxon>
        <taxon>Argynnini</taxon>
        <taxon>Brenthis</taxon>
    </lineage>
</organism>
<dbReference type="OrthoDB" id="10257314at2759"/>
<reference evidence="3" key="1">
    <citation type="submission" date="2021-12" db="EMBL/GenBank/DDBJ databases">
        <authorList>
            <person name="Martin H S."/>
        </authorList>
    </citation>
    <scope>NUCLEOTIDE SEQUENCE</scope>
</reference>